<dbReference type="PANTHER" id="PTHR45348:SF2">
    <property type="entry name" value="ZINC-TYPE ALCOHOL DEHYDROGENASE-LIKE PROTEIN C2E1P3.01"/>
    <property type="match status" value="1"/>
</dbReference>
<comment type="caution">
    <text evidence="6">The sequence shown here is derived from an EMBL/GenBank/DDBJ whole genome shotgun (WGS) entry which is preliminary data.</text>
</comment>
<accession>A0A9W9CPT1</accession>
<gene>
    <name evidence="6" type="ORF">N0V83_002737</name>
</gene>
<feature type="domain" description="Enoyl reductase (ER)" evidence="5">
    <location>
        <begin position="13"/>
        <end position="364"/>
    </location>
</feature>
<reference evidence="6" key="1">
    <citation type="submission" date="2022-10" db="EMBL/GenBank/DDBJ databases">
        <title>Tapping the CABI collections for fungal endophytes: first genome assemblies for Collariella, Neodidymelliopsis, Ascochyta clinopodiicola, Didymella pomorum, Didymosphaeria variabile, Neocosmospora piperis and Neocucurbitaria cava.</title>
        <authorList>
            <person name="Hill R."/>
        </authorList>
    </citation>
    <scope>NUCLEOTIDE SEQUENCE</scope>
    <source>
        <strain evidence="6">IMI 356814</strain>
    </source>
</reference>
<evidence type="ECO:0000256" key="4">
    <source>
        <dbReference type="SAM" id="Phobius"/>
    </source>
</evidence>
<dbReference type="CDD" id="cd08249">
    <property type="entry name" value="enoyl_reductase_like"/>
    <property type="match status" value="1"/>
</dbReference>
<dbReference type="Gene3D" id="3.90.180.10">
    <property type="entry name" value="Medium-chain alcohol dehydrogenases, catalytic domain"/>
    <property type="match status" value="1"/>
</dbReference>
<evidence type="ECO:0000259" key="5">
    <source>
        <dbReference type="SMART" id="SM00829"/>
    </source>
</evidence>
<feature type="transmembrane region" description="Helical" evidence="4">
    <location>
        <begin position="273"/>
        <end position="291"/>
    </location>
</feature>
<evidence type="ECO:0000256" key="2">
    <source>
        <dbReference type="ARBA" id="ARBA00011245"/>
    </source>
</evidence>
<dbReference type="InterPro" id="IPR013154">
    <property type="entry name" value="ADH-like_N"/>
</dbReference>
<dbReference type="Gene3D" id="3.40.50.720">
    <property type="entry name" value="NAD(P)-binding Rossmann-like Domain"/>
    <property type="match status" value="1"/>
</dbReference>
<keyword evidence="4" id="KW-0812">Transmembrane</keyword>
<evidence type="ECO:0000313" key="6">
    <source>
        <dbReference type="EMBL" id="KAJ4373998.1"/>
    </source>
</evidence>
<organism evidence="6 7">
    <name type="scientific">Neocucurbitaria cava</name>
    <dbReference type="NCBI Taxonomy" id="798079"/>
    <lineage>
        <taxon>Eukaryota</taxon>
        <taxon>Fungi</taxon>
        <taxon>Dikarya</taxon>
        <taxon>Ascomycota</taxon>
        <taxon>Pezizomycotina</taxon>
        <taxon>Dothideomycetes</taxon>
        <taxon>Pleosporomycetidae</taxon>
        <taxon>Pleosporales</taxon>
        <taxon>Pleosporineae</taxon>
        <taxon>Cucurbitariaceae</taxon>
        <taxon>Neocucurbitaria</taxon>
    </lineage>
</organism>
<dbReference type="Pfam" id="PF08240">
    <property type="entry name" value="ADH_N"/>
    <property type="match status" value="1"/>
</dbReference>
<keyword evidence="7" id="KW-1185">Reference proteome</keyword>
<dbReference type="InterPro" id="IPR011032">
    <property type="entry name" value="GroES-like_sf"/>
</dbReference>
<dbReference type="OrthoDB" id="10257049at2759"/>
<name>A0A9W9CPT1_9PLEO</name>
<dbReference type="InterPro" id="IPR047122">
    <property type="entry name" value="Trans-enoyl_RdTase-like"/>
</dbReference>
<dbReference type="PANTHER" id="PTHR45348">
    <property type="entry name" value="HYPOTHETICAL OXIDOREDUCTASE (EUROFUNG)"/>
    <property type="match status" value="1"/>
</dbReference>
<evidence type="ECO:0000256" key="3">
    <source>
        <dbReference type="ARBA" id="ARBA00023002"/>
    </source>
</evidence>
<dbReference type="InterPro" id="IPR020843">
    <property type="entry name" value="ER"/>
</dbReference>
<dbReference type="SUPFAM" id="SSF50129">
    <property type="entry name" value="GroES-like"/>
    <property type="match status" value="1"/>
</dbReference>
<keyword evidence="3" id="KW-0560">Oxidoreductase</keyword>
<dbReference type="SUPFAM" id="SSF51735">
    <property type="entry name" value="NAD(P)-binding Rossmann-fold domains"/>
    <property type="match status" value="1"/>
</dbReference>
<comment type="similarity">
    <text evidence="1">Belongs to the zinc-containing alcohol dehydrogenase family.</text>
</comment>
<protein>
    <recommendedName>
        <fullName evidence="5">Enoyl reductase (ER) domain-containing protein</fullName>
    </recommendedName>
</protein>
<dbReference type="GO" id="GO:0016651">
    <property type="term" value="F:oxidoreductase activity, acting on NAD(P)H"/>
    <property type="evidence" value="ECO:0007669"/>
    <property type="project" value="InterPro"/>
</dbReference>
<evidence type="ECO:0000313" key="7">
    <source>
        <dbReference type="Proteomes" id="UP001140560"/>
    </source>
</evidence>
<dbReference type="AlphaFoldDB" id="A0A9W9CPT1"/>
<keyword evidence="4" id="KW-0472">Membrane</keyword>
<sequence>MATNAAAWIPAPKQRFQVKEASYPTPGPDEIITKNRAVAINPVDWILQDLGTSMAFGWIKYPFIFGHDVAGEVVQVGSKVTRFRIGDRVVGQALSTDDKVNNAAYGGFQLYTVLLERTTSPIPDSLSFESASVLPLGLATAAAALFQKDHLGLQYPQLEPKPTGKTLLVWGGSTSVGCNAIQLAVAAGYEVFSTSSPKNFDLLKSLGASEVFDYKDPAVINDIVKAMDGRKTAGAIAIGENSVFHCLDVLGRCRGDRHIALATFPIPSQPKRFAALQIVFYFVTATISIAIKSRLRGIKTSTIFGSVAHSPVGDAVYVRYLPEALATGKFRATPEPMVTGEGLEAIQDALDIQKKGISAKKIVVKLG</sequence>
<comment type="subunit">
    <text evidence="2">Monomer.</text>
</comment>
<proteinExistence type="inferred from homology"/>
<dbReference type="InterPro" id="IPR036291">
    <property type="entry name" value="NAD(P)-bd_dom_sf"/>
</dbReference>
<evidence type="ECO:0000256" key="1">
    <source>
        <dbReference type="ARBA" id="ARBA00008072"/>
    </source>
</evidence>
<keyword evidence="4" id="KW-1133">Transmembrane helix</keyword>
<dbReference type="SMART" id="SM00829">
    <property type="entry name" value="PKS_ER"/>
    <property type="match status" value="1"/>
</dbReference>
<dbReference type="EMBL" id="JAPEUY010000004">
    <property type="protein sequence ID" value="KAJ4373998.1"/>
    <property type="molecule type" value="Genomic_DNA"/>
</dbReference>
<dbReference type="Proteomes" id="UP001140560">
    <property type="component" value="Unassembled WGS sequence"/>
</dbReference>